<dbReference type="GeneID" id="31006137"/>
<dbReference type="RefSeq" id="XP_020118717.1">
    <property type="nucleotide sequence ID" value="XM_020268698.1"/>
</dbReference>
<protein>
    <recommendedName>
        <fullName evidence="8">ABC transporter TMD0 domain-containing protein</fullName>
    </recommendedName>
</protein>
<dbReference type="EMBL" id="LFMY01000009">
    <property type="protein sequence ID" value="OKL58596.1"/>
    <property type="molecule type" value="Genomic_DNA"/>
</dbReference>
<dbReference type="GO" id="GO:0016020">
    <property type="term" value="C:membrane"/>
    <property type="evidence" value="ECO:0007669"/>
    <property type="project" value="UniProtKB-SubCell"/>
</dbReference>
<gene>
    <name evidence="9" type="ORF">UA08_06381</name>
</gene>
<comment type="caution">
    <text evidence="9">The sequence shown here is derived from an EMBL/GenBank/DDBJ whole genome shotgun (WGS) entry which is preliminary data.</text>
</comment>
<keyword evidence="2 7" id="KW-0812">Transmembrane</keyword>
<feature type="transmembrane region" description="Helical" evidence="7">
    <location>
        <begin position="101"/>
        <end position="121"/>
    </location>
</feature>
<keyword evidence="5 7" id="KW-1133">Transmembrane helix</keyword>
<accession>A0A225AUH8</accession>
<keyword evidence="10" id="KW-1185">Reference proteome</keyword>
<evidence type="ECO:0000256" key="3">
    <source>
        <dbReference type="ARBA" id="ARBA00022741"/>
    </source>
</evidence>
<dbReference type="AlphaFoldDB" id="A0A225AUH8"/>
<feature type="transmembrane region" description="Helical" evidence="7">
    <location>
        <begin position="35"/>
        <end position="56"/>
    </location>
</feature>
<keyword evidence="3" id="KW-0547">Nucleotide-binding</keyword>
<evidence type="ECO:0000256" key="7">
    <source>
        <dbReference type="SAM" id="Phobius"/>
    </source>
</evidence>
<dbReference type="PANTHER" id="PTHR24223">
    <property type="entry name" value="ATP-BINDING CASSETTE SUB-FAMILY C"/>
    <property type="match status" value="1"/>
</dbReference>
<reference evidence="9 10" key="1">
    <citation type="submission" date="2015-06" db="EMBL/GenBank/DDBJ databases">
        <title>Talaromyces atroroseus IBT 11181 draft genome.</title>
        <authorList>
            <person name="Rasmussen K.B."/>
            <person name="Rasmussen S."/>
            <person name="Petersen B."/>
            <person name="Sicheritz-Ponten T."/>
            <person name="Mortensen U.H."/>
            <person name="Thrane U."/>
        </authorList>
    </citation>
    <scope>NUCLEOTIDE SEQUENCE [LARGE SCALE GENOMIC DNA]</scope>
    <source>
        <strain evidence="9 10">IBT 11181</strain>
    </source>
</reference>
<dbReference type="PANTHER" id="PTHR24223:SF404">
    <property type="entry name" value="ABC MULTIDRUG TRANSPORTER (EUROFUNG)-RELATED"/>
    <property type="match status" value="1"/>
</dbReference>
<dbReference type="OrthoDB" id="4367377at2759"/>
<proteinExistence type="predicted"/>
<feature type="transmembrane region" description="Helical" evidence="7">
    <location>
        <begin position="308"/>
        <end position="328"/>
    </location>
</feature>
<evidence type="ECO:0000313" key="10">
    <source>
        <dbReference type="Proteomes" id="UP000214365"/>
    </source>
</evidence>
<sequence>MAKASLCPPGSDNTFGPRVNSSCRAFDFTLLFEDAFFSVLPTSLFLIVVLPRLQFLRSAPVKLASYRLAVWKLSLLVILFALQVVFTALQTTTSAIHTKLSLASGLLDIIATFSAAVLSFAEDQRTVRPSDVLVIYFSAASILYIPRLRTLWLIPCITACKSLWTAIYVFTLAILIVESARKTKFLRRLHQNVTPEQSGGFWSQSLFIWVLPFFHQGYLKHLQLSDIPEVDESLAGYTAGQKLQTAWDITTADRRLLFATFRAYRWSFLSGIPPRLALTAFTFAQPFLITTLVDWMGATAAPANYGPALIGAVVLVYSGLAVSTAIYWRQRYRFITAIRAGLVSIIYAATTGSKSVQAKDMAAITLMDTDVERIASDFRFVHEIWASALEVGIALWLLELQVSVACLVPAVICLGD</sequence>
<feature type="transmembrane region" description="Helical" evidence="7">
    <location>
        <begin position="128"/>
        <end position="146"/>
    </location>
</feature>
<dbReference type="GO" id="GO:0042626">
    <property type="term" value="F:ATPase-coupled transmembrane transporter activity"/>
    <property type="evidence" value="ECO:0007669"/>
    <property type="project" value="TreeGrafter"/>
</dbReference>
<keyword evidence="6 7" id="KW-0472">Membrane</keyword>
<dbReference type="SUPFAM" id="SSF90123">
    <property type="entry name" value="ABC transporter transmembrane region"/>
    <property type="match status" value="1"/>
</dbReference>
<evidence type="ECO:0000256" key="1">
    <source>
        <dbReference type="ARBA" id="ARBA00004141"/>
    </source>
</evidence>
<evidence type="ECO:0000256" key="6">
    <source>
        <dbReference type="ARBA" id="ARBA00023136"/>
    </source>
</evidence>
<evidence type="ECO:0000313" key="9">
    <source>
        <dbReference type="EMBL" id="OKL58596.1"/>
    </source>
</evidence>
<dbReference type="InterPro" id="IPR050173">
    <property type="entry name" value="ABC_transporter_C-like"/>
</dbReference>
<dbReference type="Gene3D" id="1.20.1560.10">
    <property type="entry name" value="ABC transporter type 1, transmembrane domain"/>
    <property type="match status" value="1"/>
</dbReference>
<dbReference type="GO" id="GO:0005524">
    <property type="term" value="F:ATP binding"/>
    <property type="evidence" value="ECO:0007669"/>
    <property type="project" value="UniProtKB-KW"/>
</dbReference>
<evidence type="ECO:0000259" key="8">
    <source>
        <dbReference type="Pfam" id="PF24357"/>
    </source>
</evidence>
<evidence type="ECO:0000256" key="2">
    <source>
        <dbReference type="ARBA" id="ARBA00022692"/>
    </source>
</evidence>
<evidence type="ECO:0000256" key="5">
    <source>
        <dbReference type="ARBA" id="ARBA00022989"/>
    </source>
</evidence>
<evidence type="ECO:0000256" key="4">
    <source>
        <dbReference type="ARBA" id="ARBA00022840"/>
    </source>
</evidence>
<feature type="transmembrane region" description="Helical" evidence="7">
    <location>
        <begin position="68"/>
        <end position="89"/>
    </location>
</feature>
<organism evidence="9 10">
    <name type="scientific">Talaromyces atroroseus</name>
    <dbReference type="NCBI Taxonomy" id="1441469"/>
    <lineage>
        <taxon>Eukaryota</taxon>
        <taxon>Fungi</taxon>
        <taxon>Dikarya</taxon>
        <taxon>Ascomycota</taxon>
        <taxon>Pezizomycotina</taxon>
        <taxon>Eurotiomycetes</taxon>
        <taxon>Eurotiomycetidae</taxon>
        <taxon>Eurotiales</taxon>
        <taxon>Trichocomaceae</taxon>
        <taxon>Talaromyces</taxon>
        <taxon>Talaromyces sect. Trachyspermi</taxon>
    </lineage>
</organism>
<comment type="subcellular location">
    <subcellularLocation>
        <location evidence="1">Membrane</location>
        <topology evidence="1">Multi-pass membrane protein</topology>
    </subcellularLocation>
</comment>
<feature type="transmembrane region" description="Helical" evidence="7">
    <location>
        <begin position="152"/>
        <end position="177"/>
    </location>
</feature>
<feature type="domain" description="ABC transporter TMD0" evidence="8">
    <location>
        <begin position="24"/>
        <end position="152"/>
    </location>
</feature>
<name>A0A225AUH8_TALAT</name>
<feature type="transmembrane region" description="Helical" evidence="7">
    <location>
        <begin position="276"/>
        <end position="296"/>
    </location>
</feature>
<keyword evidence="4" id="KW-0067">ATP-binding</keyword>
<dbReference type="Proteomes" id="UP000214365">
    <property type="component" value="Unassembled WGS sequence"/>
</dbReference>
<dbReference type="InterPro" id="IPR056227">
    <property type="entry name" value="TMD0_ABC"/>
</dbReference>
<dbReference type="InterPro" id="IPR036640">
    <property type="entry name" value="ABC1_TM_sf"/>
</dbReference>
<dbReference type="Pfam" id="PF24357">
    <property type="entry name" value="TMD0_ABC"/>
    <property type="match status" value="1"/>
</dbReference>
<dbReference type="STRING" id="1441469.A0A225AUH8"/>